<feature type="transmembrane region" description="Helical" evidence="2">
    <location>
        <begin position="6"/>
        <end position="30"/>
    </location>
</feature>
<dbReference type="EMBL" id="CBTN010000054">
    <property type="protein sequence ID" value="CDH58227.1"/>
    <property type="molecule type" value="Genomic_DNA"/>
</dbReference>
<organism evidence="3 4">
    <name type="scientific">Lichtheimia corymbifera JMRC:FSU:9682</name>
    <dbReference type="NCBI Taxonomy" id="1263082"/>
    <lineage>
        <taxon>Eukaryota</taxon>
        <taxon>Fungi</taxon>
        <taxon>Fungi incertae sedis</taxon>
        <taxon>Mucoromycota</taxon>
        <taxon>Mucoromycotina</taxon>
        <taxon>Mucoromycetes</taxon>
        <taxon>Mucorales</taxon>
        <taxon>Lichtheimiaceae</taxon>
        <taxon>Lichtheimia</taxon>
    </lineage>
</organism>
<evidence type="ECO:0000256" key="2">
    <source>
        <dbReference type="SAM" id="Phobius"/>
    </source>
</evidence>
<evidence type="ECO:0000313" key="3">
    <source>
        <dbReference type="EMBL" id="CDH58227.1"/>
    </source>
</evidence>
<keyword evidence="2" id="KW-0812">Transmembrane</keyword>
<accession>A0A068S8T4</accession>
<feature type="compositionally biased region" description="Low complexity" evidence="1">
    <location>
        <begin position="115"/>
        <end position="133"/>
    </location>
</feature>
<dbReference type="CDD" id="cd07812">
    <property type="entry name" value="SRPBCC"/>
    <property type="match status" value="1"/>
</dbReference>
<dbReference type="InterPro" id="IPR023393">
    <property type="entry name" value="START-like_dom_sf"/>
</dbReference>
<keyword evidence="4" id="KW-1185">Reference proteome</keyword>
<reference evidence="3" key="1">
    <citation type="submission" date="2013-08" db="EMBL/GenBank/DDBJ databases">
        <title>Gene expansion shapes genome architecture in the human pathogen Lichtheimia corymbifera: an evolutionary genomics analysis in the ancient terrestrial Mucorales (Mucoromycotina).</title>
        <authorList>
            <person name="Schwartze V.U."/>
            <person name="Winter S."/>
            <person name="Shelest E."/>
            <person name="Marcet-Houben M."/>
            <person name="Horn F."/>
            <person name="Wehner S."/>
            <person name="Hoffmann K."/>
            <person name="Riege K."/>
            <person name="Sammeth M."/>
            <person name="Nowrousian M."/>
            <person name="Valiante V."/>
            <person name="Linde J."/>
            <person name="Jacobsen I.D."/>
            <person name="Marz M."/>
            <person name="Brakhage A.A."/>
            <person name="Gabaldon T."/>
            <person name="Bocker S."/>
            <person name="Voigt K."/>
        </authorList>
    </citation>
    <scope>NUCLEOTIDE SEQUENCE [LARGE SCALE GENOMIC DNA]</scope>
    <source>
        <strain evidence="3">FSU 9682</strain>
    </source>
</reference>
<dbReference type="SUPFAM" id="SSF55961">
    <property type="entry name" value="Bet v1-like"/>
    <property type="match status" value="1"/>
</dbReference>
<evidence type="ECO:0000256" key="1">
    <source>
        <dbReference type="SAM" id="MobiDB-lite"/>
    </source>
</evidence>
<dbReference type="Pfam" id="PF10604">
    <property type="entry name" value="Polyketide_cyc2"/>
    <property type="match status" value="1"/>
</dbReference>
<dbReference type="InterPro" id="IPR019587">
    <property type="entry name" value="Polyketide_cyclase/dehydratase"/>
</dbReference>
<feature type="region of interest" description="Disordered" evidence="1">
    <location>
        <begin position="109"/>
        <end position="136"/>
    </location>
</feature>
<dbReference type="AlphaFoldDB" id="A0A068S8T4"/>
<feature type="compositionally biased region" description="Basic and acidic residues" evidence="1">
    <location>
        <begin position="262"/>
        <end position="280"/>
    </location>
</feature>
<keyword evidence="2" id="KW-1133">Transmembrane helix</keyword>
<feature type="region of interest" description="Disordered" evidence="1">
    <location>
        <begin position="225"/>
        <end position="280"/>
    </location>
</feature>
<sequence>MISIFAAIVTTVLILIPSVPLFIYVVGLLLPEEHTVSRSATLHTTADKIWSLLTHVQDYPSWQPGLDRIECTREENVAEQQVVFVEYTKRNKRITTVVDAAGHRILSRMTEEDSTTNNANTATAHNNNNNNNTLKHKPTFIGTWTFDITESKEQDGHTTITITEKGVITRPMVRLLHMTLLGFHRRIDRFLKDLENKIHHDAIMQEPMVDDKEQPHVDEEQLSNAINQDVTENNKGHDEEEVLSQESITPSTTRSNDSSPTVDKEWDLMSEIYERPNAHA</sequence>
<keyword evidence="2" id="KW-0472">Membrane</keyword>
<proteinExistence type="predicted"/>
<dbReference type="VEuPathDB" id="FungiDB:LCOR_09099.1"/>
<dbReference type="Proteomes" id="UP000027586">
    <property type="component" value="Unassembled WGS sequence"/>
</dbReference>
<dbReference type="Gene3D" id="3.30.530.20">
    <property type="match status" value="1"/>
</dbReference>
<feature type="compositionally biased region" description="Polar residues" evidence="1">
    <location>
        <begin position="244"/>
        <end position="261"/>
    </location>
</feature>
<dbReference type="OrthoDB" id="2264734at2759"/>
<protein>
    <submittedName>
        <fullName evidence="3">Uncharacterized protein</fullName>
    </submittedName>
</protein>
<gene>
    <name evidence="3" type="ORF">LCOR_09099.1</name>
</gene>
<comment type="caution">
    <text evidence="3">The sequence shown here is derived from an EMBL/GenBank/DDBJ whole genome shotgun (WGS) entry which is preliminary data.</text>
</comment>
<name>A0A068S8T4_9FUNG</name>
<evidence type="ECO:0000313" key="4">
    <source>
        <dbReference type="Proteomes" id="UP000027586"/>
    </source>
</evidence>